<dbReference type="AlphaFoldDB" id="F4REV5"/>
<dbReference type="PANTHER" id="PTHR38795">
    <property type="entry name" value="DUF6604 DOMAIN-CONTAINING PROTEIN"/>
    <property type="match status" value="1"/>
</dbReference>
<name>F4REV5_MELLP</name>
<evidence type="ECO:0000256" key="1">
    <source>
        <dbReference type="SAM" id="MobiDB-lite"/>
    </source>
</evidence>
<dbReference type="HOGENOM" id="CLU_008976_0_0_1"/>
<feature type="region of interest" description="Disordered" evidence="1">
    <location>
        <begin position="44"/>
        <end position="63"/>
    </location>
</feature>
<reference evidence="4" key="1">
    <citation type="journal article" date="2011" name="Proc. Natl. Acad. Sci. U.S.A.">
        <title>Obligate biotrophy features unraveled by the genomic analysis of rust fungi.</title>
        <authorList>
            <person name="Duplessis S."/>
            <person name="Cuomo C.A."/>
            <person name="Lin Y.-C."/>
            <person name="Aerts A."/>
            <person name="Tisserant E."/>
            <person name="Veneault-Fourrey C."/>
            <person name="Joly D.L."/>
            <person name="Hacquard S."/>
            <person name="Amselem J."/>
            <person name="Cantarel B.L."/>
            <person name="Chiu R."/>
            <person name="Coutinho P.M."/>
            <person name="Feau N."/>
            <person name="Field M."/>
            <person name="Frey P."/>
            <person name="Gelhaye E."/>
            <person name="Goldberg J."/>
            <person name="Grabherr M.G."/>
            <person name="Kodira C.D."/>
            <person name="Kohler A."/>
            <person name="Kuees U."/>
            <person name="Lindquist E.A."/>
            <person name="Lucas S.M."/>
            <person name="Mago R."/>
            <person name="Mauceli E."/>
            <person name="Morin E."/>
            <person name="Murat C."/>
            <person name="Pangilinan J.L."/>
            <person name="Park R."/>
            <person name="Pearson M."/>
            <person name="Quesneville H."/>
            <person name="Rouhier N."/>
            <person name="Sakthikumar S."/>
            <person name="Salamov A.A."/>
            <person name="Schmutz J."/>
            <person name="Selles B."/>
            <person name="Shapiro H."/>
            <person name="Tanguay P."/>
            <person name="Tuskan G.A."/>
            <person name="Henrissat B."/>
            <person name="Van de Peer Y."/>
            <person name="Rouze P."/>
            <person name="Ellis J.G."/>
            <person name="Dodds P.N."/>
            <person name="Schein J.E."/>
            <person name="Zhong S."/>
            <person name="Hamelin R.C."/>
            <person name="Grigoriev I.V."/>
            <person name="Szabo L.J."/>
            <person name="Martin F."/>
        </authorList>
    </citation>
    <scope>NUCLEOTIDE SEQUENCE [LARGE SCALE GENOMIC DNA]</scope>
    <source>
        <strain evidence="4">98AG31 / pathotype 3-4-7</strain>
    </source>
</reference>
<dbReference type="VEuPathDB" id="FungiDB:MELLADRAFT_77216"/>
<feature type="non-terminal residue" evidence="3">
    <location>
        <position position="644"/>
    </location>
</feature>
<dbReference type="EMBL" id="GL883098">
    <property type="protein sequence ID" value="EGG09170.1"/>
    <property type="molecule type" value="Genomic_DNA"/>
</dbReference>
<dbReference type="PANTHER" id="PTHR38795:SF1">
    <property type="entry name" value="DUF6604 DOMAIN-CONTAINING PROTEIN"/>
    <property type="match status" value="1"/>
</dbReference>
<dbReference type="KEGG" id="mlr:MELLADRAFT_77216"/>
<accession>F4REV5</accession>
<feature type="region of interest" description="Disordered" evidence="1">
    <location>
        <begin position="208"/>
        <end position="231"/>
    </location>
</feature>
<dbReference type="Pfam" id="PF20253">
    <property type="entry name" value="DUF6604"/>
    <property type="match status" value="1"/>
</dbReference>
<dbReference type="Proteomes" id="UP000001072">
    <property type="component" value="Unassembled WGS sequence"/>
</dbReference>
<evidence type="ECO:0000313" key="3">
    <source>
        <dbReference type="EMBL" id="EGG09170.1"/>
    </source>
</evidence>
<dbReference type="STRING" id="747676.F4REV5"/>
<sequence>MTGSTTLFSNTYQLYKSYTSDVCQWLMDAAGYKQAADNQAAVNEARDTSLAQPPTRGTGRLKGKARKLAKASASSATQNNNVMKTSIAVDQLVALAQNISQDHEKMSKIPKTIITKLEKTISLRQDYLGLYAARPSPKDIKTSPHLQEENASHAYFVRVLERVLRILKPKTPPSQELNPKPMDLSAAESLKAVHNTNNFHVLDVEDVEYEDETTQNPTPAPKNVGKGANPPKQAIQVKASLEVEDEDAEAMFAIFCLFTDMHRLQVLVRDHWKQYKAGTLPLETVSLMSNMAIAALRQTEKDFISTFGHLLPSPPTYKSISLLIYIHFCLQRGLDPAYQDDPSDMYNHGMADIGELIGLTTHSTLMSIRDIVRPNSIPWSIPGVFGVYDRNADRSKMSIRETTAQDRVILIELFSEFCVLERCKASDRCEDEFTKGIRKLYDTKNNEIPIWLVLAAQIFLDSNSILGPEVTRPFEELQRAAKQVDLNLDRFFASRQGVPDFDLWTGSKTAILRHFQKETVQESILADTLTEMKIFCKNSVDRRTPAGNQIYNQIDIGQPFNLRKQHPLLCGTELLALRLLSQDMGINVACTWGSIVYTTHAYNAFRQTEALDVDWPLIEWVISYFTPERMFAGFRPQTIEECFK</sequence>
<evidence type="ECO:0000259" key="2">
    <source>
        <dbReference type="Pfam" id="PF20253"/>
    </source>
</evidence>
<dbReference type="RefSeq" id="XP_007407530.1">
    <property type="nucleotide sequence ID" value="XM_007407468.1"/>
</dbReference>
<dbReference type="InParanoid" id="F4REV5"/>
<dbReference type="OrthoDB" id="5238236at2759"/>
<dbReference type="InterPro" id="IPR046539">
    <property type="entry name" value="DUF6604"/>
</dbReference>
<feature type="domain" description="DUF6604" evidence="2">
    <location>
        <begin position="13"/>
        <end position="304"/>
    </location>
</feature>
<organism evidence="4">
    <name type="scientific">Melampsora larici-populina (strain 98AG31 / pathotype 3-4-7)</name>
    <name type="common">Poplar leaf rust fungus</name>
    <dbReference type="NCBI Taxonomy" id="747676"/>
    <lineage>
        <taxon>Eukaryota</taxon>
        <taxon>Fungi</taxon>
        <taxon>Dikarya</taxon>
        <taxon>Basidiomycota</taxon>
        <taxon>Pucciniomycotina</taxon>
        <taxon>Pucciniomycetes</taxon>
        <taxon>Pucciniales</taxon>
        <taxon>Melampsoraceae</taxon>
        <taxon>Melampsora</taxon>
    </lineage>
</organism>
<gene>
    <name evidence="3" type="ORF">MELLADRAFT_77216</name>
</gene>
<proteinExistence type="predicted"/>
<keyword evidence="4" id="KW-1185">Reference proteome</keyword>
<dbReference type="GeneID" id="18932911"/>
<protein>
    <recommendedName>
        <fullName evidence="2">DUF6604 domain-containing protein</fullName>
    </recommendedName>
</protein>
<dbReference type="eggNOG" id="ENOG502RZSK">
    <property type="taxonomic scope" value="Eukaryota"/>
</dbReference>
<evidence type="ECO:0000313" key="4">
    <source>
        <dbReference type="Proteomes" id="UP000001072"/>
    </source>
</evidence>